<evidence type="ECO:0000256" key="3">
    <source>
        <dbReference type="ARBA" id="ARBA00023125"/>
    </source>
</evidence>
<feature type="domain" description="OmpR/PhoB-type" evidence="5">
    <location>
        <begin position="1"/>
        <end position="101"/>
    </location>
</feature>
<dbReference type="PROSITE" id="PS51755">
    <property type="entry name" value="OMPR_PHOB"/>
    <property type="match status" value="1"/>
</dbReference>
<dbReference type="CDD" id="cd00383">
    <property type="entry name" value="trans_reg_C"/>
    <property type="match status" value="1"/>
</dbReference>
<evidence type="ECO:0000256" key="4">
    <source>
        <dbReference type="PROSITE-ProRule" id="PRU01091"/>
    </source>
</evidence>
<dbReference type="SMART" id="SM00862">
    <property type="entry name" value="Trans_reg_C"/>
    <property type="match status" value="1"/>
</dbReference>
<dbReference type="Gene3D" id="1.25.40.10">
    <property type="entry name" value="Tetratricopeptide repeat domain"/>
    <property type="match status" value="1"/>
</dbReference>
<comment type="caution">
    <text evidence="6">The sequence shown here is derived from an EMBL/GenBank/DDBJ whole genome shotgun (WGS) entry which is preliminary data.</text>
</comment>
<dbReference type="InterPro" id="IPR001867">
    <property type="entry name" value="OmpR/PhoB-type_DNA-bd"/>
</dbReference>
<accession>A0A7Y7ITN7</accession>
<evidence type="ECO:0000256" key="1">
    <source>
        <dbReference type="ARBA" id="ARBA00022741"/>
    </source>
</evidence>
<keyword evidence="1" id="KW-0547">Nucleotide-binding</keyword>
<dbReference type="Proteomes" id="UP000534870">
    <property type="component" value="Unassembled WGS sequence"/>
</dbReference>
<evidence type="ECO:0000256" key="2">
    <source>
        <dbReference type="ARBA" id="ARBA00022840"/>
    </source>
</evidence>
<dbReference type="Pfam" id="PF13191">
    <property type="entry name" value="AAA_16"/>
    <property type="match status" value="1"/>
</dbReference>
<dbReference type="GO" id="GO:0000160">
    <property type="term" value="P:phosphorelay signal transduction system"/>
    <property type="evidence" value="ECO:0007669"/>
    <property type="project" value="InterPro"/>
</dbReference>
<organism evidence="6 7">
    <name type="scientific">Nguyenibacter vanlangensis</name>
    <dbReference type="NCBI Taxonomy" id="1216886"/>
    <lineage>
        <taxon>Bacteria</taxon>
        <taxon>Pseudomonadati</taxon>
        <taxon>Pseudomonadota</taxon>
        <taxon>Alphaproteobacteria</taxon>
        <taxon>Acetobacterales</taxon>
        <taxon>Acetobacteraceae</taxon>
        <taxon>Nguyenibacter</taxon>
    </lineage>
</organism>
<dbReference type="GO" id="GO:0005737">
    <property type="term" value="C:cytoplasm"/>
    <property type="evidence" value="ECO:0007669"/>
    <property type="project" value="TreeGrafter"/>
</dbReference>
<evidence type="ECO:0000259" key="5">
    <source>
        <dbReference type="PROSITE" id="PS51755"/>
    </source>
</evidence>
<protein>
    <submittedName>
        <fullName evidence="6">AAA family ATPase</fullName>
    </submittedName>
</protein>
<dbReference type="PANTHER" id="PTHR16305:SF28">
    <property type="entry name" value="GUANYLATE CYCLASE DOMAIN-CONTAINING PROTEIN"/>
    <property type="match status" value="1"/>
</dbReference>
<dbReference type="InterPro" id="IPR041664">
    <property type="entry name" value="AAA_16"/>
</dbReference>
<dbReference type="GO" id="GO:0004016">
    <property type="term" value="F:adenylate cyclase activity"/>
    <property type="evidence" value="ECO:0007669"/>
    <property type="project" value="TreeGrafter"/>
</dbReference>
<name>A0A7Y7ITN7_9PROT</name>
<dbReference type="RefSeq" id="WP_176638885.1">
    <property type="nucleotide sequence ID" value="NZ_JABXXP010000017.1"/>
</dbReference>
<dbReference type="AlphaFoldDB" id="A0A7Y7ITN7"/>
<dbReference type="InterPro" id="IPR016032">
    <property type="entry name" value="Sig_transdc_resp-reg_C-effctor"/>
</dbReference>
<reference evidence="6 7" key="1">
    <citation type="submission" date="2020-06" db="EMBL/GenBank/DDBJ databases">
        <title>Description of novel acetic acid bacteria.</title>
        <authorList>
            <person name="Sombolestani A."/>
        </authorList>
    </citation>
    <scope>NUCLEOTIDE SEQUENCE [LARGE SCALE GENOMIC DNA]</scope>
    <source>
        <strain evidence="6 7">LMG 31431</strain>
    </source>
</reference>
<dbReference type="GO" id="GO:0005524">
    <property type="term" value="F:ATP binding"/>
    <property type="evidence" value="ECO:0007669"/>
    <property type="project" value="UniProtKB-KW"/>
</dbReference>
<sequence>MKLFPPFFLEESDQSLWREADRVRVRIPLTPKAFALLTYLVTHAGRLIEQDELLDAIWPGAIVEPQAVKKHIGLLRRALGDDPKSPRYIETVNKRGYRFIASIANGTATSSEVLASREGQYLVGRDAALARLRRWWNSAKQGEAQIVFVTGDAGIGKTTLITEFRRQLTSVETSIRIAQGQCIDGYGDEEPYGPILDVFGRLSRGPHSDAVVQVLTRYAPTWLAQLPGVGSSGHRANVEIMGASRQRMLREIVDAFEGIALQHPLFITIEDLQWSDDSTIDLIFYLARRQSQARLMLVITARDLGLPGNGAPTKGLMAELLAHQLGHEIALGPFSASEVRQLVQKQRIDDRSSETLSIILLRQTGGNPLFVTAALEDLKRRTLLVEKDGRWSLRQNEGEIELAVPQNIRLMIEAQIGRLSATEIDALELASVAGQAFDVAAIADPDDPDFSALEDLFERLSSQLRFLNWVGARPTRQAATDRYEFSHAIYRQVLYERLSARRRSTLHRQIGECLVQLYAERPDEIVVELAYHFEKAGEAERCIRYLRRSADIAGSRRAHAEAAAMLMRALTLVTKLHEQARDQTEAELFSALAAQRMAAFDPTAIETYEALARRASELGLIDVQAGALVDLSFYLSLQNGAKCLEVVERAQEISARQEPVKALRTLGACAYRRLAITGWDRQLAQTAESGLRALDENDEGIAFHSLVDLSQLLWMSGSYQHALDLALDVRRRMLEPGVTPDLADFEMAGALVAANKLFLGQWGNAIDELLAELAIAKKNENPHRTMWVHCTLSWVHLHALDYRGALEIGKAGASFFQDESAELTGLATGVPALLHAALICMGSAAAALGNVESATRFLNAAMRDIAEQPVIIDWYWHMQLDLGLTTLHLHTNKLEEAQASAERLYASAISTDERTWRALACETLARVALAKDEIGQASVHIAEAIAELENFDGPIAAWRVHATAARTHHLSGRGAAAEVHLVEARRIVAQLSRSLTRHPDLQRGFMQSAEVLALWPEARLSDQGLVGVST</sequence>
<dbReference type="InterPro" id="IPR036388">
    <property type="entry name" value="WH-like_DNA-bd_sf"/>
</dbReference>
<dbReference type="InterPro" id="IPR011990">
    <property type="entry name" value="TPR-like_helical_dom_sf"/>
</dbReference>
<evidence type="ECO:0000313" key="7">
    <source>
        <dbReference type="Proteomes" id="UP000534870"/>
    </source>
</evidence>
<keyword evidence="3 4" id="KW-0238">DNA-binding</keyword>
<dbReference type="SUPFAM" id="SSF52540">
    <property type="entry name" value="P-loop containing nucleoside triphosphate hydrolases"/>
    <property type="match status" value="1"/>
</dbReference>
<dbReference type="PANTHER" id="PTHR16305">
    <property type="entry name" value="TESTICULAR SOLUBLE ADENYLYL CYCLASE"/>
    <property type="match status" value="1"/>
</dbReference>
<dbReference type="SUPFAM" id="SSF46894">
    <property type="entry name" value="C-terminal effector domain of the bipartite response regulators"/>
    <property type="match status" value="1"/>
</dbReference>
<evidence type="ECO:0000313" key="6">
    <source>
        <dbReference type="EMBL" id="NVN10100.1"/>
    </source>
</evidence>
<feature type="DNA-binding region" description="OmpR/PhoB-type" evidence="4">
    <location>
        <begin position="1"/>
        <end position="101"/>
    </location>
</feature>
<dbReference type="SUPFAM" id="SSF48452">
    <property type="entry name" value="TPR-like"/>
    <property type="match status" value="1"/>
</dbReference>
<dbReference type="EMBL" id="JABXXP010000017">
    <property type="protein sequence ID" value="NVN10100.1"/>
    <property type="molecule type" value="Genomic_DNA"/>
</dbReference>
<gene>
    <name evidence="6" type="ORF">HUK84_02875</name>
</gene>
<dbReference type="Pfam" id="PF00486">
    <property type="entry name" value="Trans_reg_C"/>
    <property type="match status" value="1"/>
</dbReference>
<dbReference type="InterPro" id="IPR027417">
    <property type="entry name" value="P-loop_NTPase"/>
</dbReference>
<dbReference type="GO" id="GO:0003677">
    <property type="term" value="F:DNA binding"/>
    <property type="evidence" value="ECO:0007669"/>
    <property type="project" value="UniProtKB-UniRule"/>
</dbReference>
<dbReference type="Gene3D" id="3.40.50.300">
    <property type="entry name" value="P-loop containing nucleotide triphosphate hydrolases"/>
    <property type="match status" value="1"/>
</dbReference>
<keyword evidence="2" id="KW-0067">ATP-binding</keyword>
<dbReference type="Gene3D" id="1.10.10.10">
    <property type="entry name" value="Winged helix-like DNA-binding domain superfamily/Winged helix DNA-binding domain"/>
    <property type="match status" value="1"/>
</dbReference>
<proteinExistence type="predicted"/>
<dbReference type="GO" id="GO:0006355">
    <property type="term" value="P:regulation of DNA-templated transcription"/>
    <property type="evidence" value="ECO:0007669"/>
    <property type="project" value="InterPro"/>
</dbReference>